<accession>X6LV83</accession>
<evidence type="ECO:0000313" key="2">
    <source>
        <dbReference type="EMBL" id="ETO05052.1"/>
    </source>
</evidence>
<feature type="transmembrane region" description="Helical" evidence="1">
    <location>
        <begin position="256"/>
        <end position="272"/>
    </location>
</feature>
<evidence type="ECO:0000256" key="1">
    <source>
        <dbReference type="SAM" id="Phobius"/>
    </source>
</evidence>
<dbReference type="GO" id="GO:0001522">
    <property type="term" value="P:pseudouridine synthesis"/>
    <property type="evidence" value="ECO:0007669"/>
    <property type="project" value="InterPro"/>
</dbReference>
<dbReference type="Proteomes" id="UP000023152">
    <property type="component" value="Unassembled WGS sequence"/>
</dbReference>
<sequence>MTIVKEKKIKIFEKDFKIELDKPLAQGYDGKGKLSTIHSYGLFVMTKDIHKVFPHGGKHVLSYINCDVETSTTHQIHLQSQYLGLGVVSDKCYCQSEIPKYWDLQIEKLLLSSTVNAYEYNWNRSDFLAQHTHLLEFEHPIAKKRINFHCPMPAMFYSILQKLKSIIKQNMSDFNYIALFWNFRVLCSFSWSKNLHIFQNFNHNIAAIFVIGFIGFRLYFLFLFLVFLFLSLIGILDSKKIQLEDFFARNSGKNQFLFYTVDTYVSTFFFGTNSK</sequence>
<reference evidence="2 3" key="1">
    <citation type="journal article" date="2013" name="Curr. Biol.">
        <title>The Genome of the Foraminiferan Reticulomyxa filosa.</title>
        <authorList>
            <person name="Glockner G."/>
            <person name="Hulsmann N."/>
            <person name="Schleicher M."/>
            <person name="Noegel A.A."/>
            <person name="Eichinger L."/>
            <person name="Gallinger C."/>
            <person name="Pawlowski J."/>
            <person name="Sierra R."/>
            <person name="Euteneuer U."/>
            <person name="Pillet L."/>
            <person name="Moustafa A."/>
            <person name="Platzer M."/>
            <person name="Groth M."/>
            <person name="Szafranski K."/>
            <person name="Schliwa M."/>
        </authorList>
    </citation>
    <scope>NUCLEOTIDE SEQUENCE [LARGE SCALE GENOMIC DNA]</scope>
</reference>
<proteinExistence type="predicted"/>
<dbReference type="GO" id="GO:0009982">
    <property type="term" value="F:pseudouridine synthase activity"/>
    <property type="evidence" value="ECO:0007669"/>
    <property type="project" value="InterPro"/>
</dbReference>
<dbReference type="OrthoDB" id="418349at2759"/>
<dbReference type="GO" id="GO:0003723">
    <property type="term" value="F:RNA binding"/>
    <property type="evidence" value="ECO:0007669"/>
    <property type="project" value="InterPro"/>
</dbReference>
<name>X6LV83_RETFI</name>
<dbReference type="AlphaFoldDB" id="X6LV83"/>
<keyword evidence="1" id="KW-0472">Membrane</keyword>
<dbReference type="Gene3D" id="3.30.2350.10">
    <property type="entry name" value="Pseudouridine synthase"/>
    <property type="match status" value="1"/>
</dbReference>
<evidence type="ECO:0000313" key="3">
    <source>
        <dbReference type="Proteomes" id="UP000023152"/>
    </source>
</evidence>
<comment type="caution">
    <text evidence="2">The sequence shown here is derived from an EMBL/GenBank/DDBJ whole genome shotgun (WGS) entry which is preliminary data.</text>
</comment>
<dbReference type="SUPFAM" id="SSF55120">
    <property type="entry name" value="Pseudouridine synthase"/>
    <property type="match status" value="1"/>
</dbReference>
<feature type="transmembrane region" description="Helical" evidence="1">
    <location>
        <begin position="204"/>
        <end position="235"/>
    </location>
</feature>
<keyword evidence="1" id="KW-1133">Transmembrane helix</keyword>
<protein>
    <submittedName>
        <fullName evidence="2">Ribosomal large subunit pseudouridine synthase D</fullName>
    </submittedName>
</protein>
<keyword evidence="1" id="KW-0812">Transmembrane</keyword>
<dbReference type="EMBL" id="ASPP01028598">
    <property type="protein sequence ID" value="ETO05052.1"/>
    <property type="molecule type" value="Genomic_DNA"/>
</dbReference>
<keyword evidence="3" id="KW-1185">Reference proteome</keyword>
<dbReference type="InterPro" id="IPR020103">
    <property type="entry name" value="PsdUridine_synth_cat_dom_sf"/>
</dbReference>
<gene>
    <name evidence="2" type="ORF">RFI_32344</name>
</gene>
<organism evidence="2 3">
    <name type="scientific">Reticulomyxa filosa</name>
    <dbReference type="NCBI Taxonomy" id="46433"/>
    <lineage>
        <taxon>Eukaryota</taxon>
        <taxon>Sar</taxon>
        <taxon>Rhizaria</taxon>
        <taxon>Retaria</taxon>
        <taxon>Foraminifera</taxon>
        <taxon>Monothalamids</taxon>
        <taxon>Reticulomyxidae</taxon>
        <taxon>Reticulomyxa</taxon>
    </lineage>
</organism>